<sequence length="142" mass="15383">MFHPSHPLARLLKWPLVAVTMMGFLGLLALQSFSLPDEMPRAAMERLLGVDIAPAPAGHSMMMHHGMSMATMPQHTHHHHHHDGTETCPLCPLLSLPAALPLGLVLLPPLVQRWIRRGSHASLPRAPPIVVLGLPPSHGPPA</sequence>
<dbReference type="Proteomes" id="UP000196086">
    <property type="component" value="Unassembled WGS sequence"/>
</dbReference>
<feature type="transmembrane region" description="Helical" evidence="1">
    <location>
        <begin position="12"/>
        <end position="30"/>
    </location>
</feature>
<dbReference type="Pfam" id="PF11162">
    <property type="entry name" value="DUF2946"/>
    <property type="match status" value="1"/>
</dbReference>
<dbReference type="InterPro" id="IPR021333">
    <property type="entry name" value="DUF2946"/>
</dbReference>
<proteinExistence type="predicted"/>
<reference evidence="2 3" key="1">
    <citation type="submission" date="2014-06" db="EMBL/GenBank/DDBJ databases">
        <authorList>
            <person name="Ju J."/>
            <person name="Zhang J."/>
        </authorList>
    </citation>
    <scope>NUCLEOTIDE SEQUENCE [LARGE SCALE GENOMIC DNA]</scope>
    <source>
        <strain evidence="2 3">DsW_47</strain>
    </source>
</reference>
<dbReference type="AlphaFoldDB" id="A0A1Z5YTR4"/>
<dbReference type="OrthoDB" id="7223581at2"/>
<accession>A0A1Z5YTR4</accession>
<dbReference type="RefSeq" id="WP_086651514.1">
    <property type="nucleotide sequence ID" value="NZ_JOMQ01000038.1"/>
</dbReference>
<keyword evidence="1" id="KW-0812">Transmembrane</keyword>
<evidence type="ECO:0000313" key="3">
    <source>
        <dbReference type="Proteomes" id="UP000196086"/>
    </source>
</evidence>
<organism evidence="2 3">
    <name type="scientific">Acetobacter cibinongensis</name>
    <dbReference type="NCBI Taxonomy" id="146475"/>
    <lineage>
        <taxon>Bacteria</taxon>
        <taxon>Pseudomonadati</taxon>
        <taxon>Pseudomonadota</taxon>
        <taxon>Alphaproteobacteria</taxon>
        <taxon>Acetobacterales</taxon>
        <taxon>Acetobacteraceae</taxon>
        <taxon>Acetobacter</taxon>
    </lineage>
</organism>
<comment type="caution">
    <text evidence="2">The sequence shown here is derived from an EMBL/GenBank/DDBJ whole genome shotgun (WGS) entry which is preliminary data.</text>
</comment>
<dbReference type="EMBL" id="JOMQ01000038">
    <property type="protein sequence ID" value="OUJ01853.1"/>
    <property type="molecule type" value="Genomic_DNA"/>
</dbReference>
<gene>
    <name evidence="2" type="ORF">HK14_07905</name>
</gene>
<keyword evidence="1" id="KW-1133">Transmembrane helix</keyword>
<keyword evidence="1" id="KW-0472">Membrane</keyword>
<protein>
    <recommendedName>
        <fullName evidence="4">DUF2946 domain-containing protein</fullName>
    </recommendedName>
</protein>
<evidence type="ECO:0000256" key="1">
    <source>
        <dbReference type="SAM" id="Phobius"/>
    </source>
</evidence>
<name>A0A1Z5YTR4_9PROT</name>
<evidence type="ECO:0008006" key="4">
    <source>
        <dbReference type="Google" id="ProtNLM"/>
    </source>
</evidence>
<evidence type="ECO:0000313" key="2">
    <source>
        <dbReference type="EMBL" id="OUJ01853.1"/>
    </source>
</evidence>